<dbReference type="EMBL" id="JBBKZV010000028">
    <property type="protein sequence ID" value="MEJ8825983.1"/>
    <property type="molecule type" value="Genomic_DNA"/>
</dbReference>
<evidence type="ECO:0000256" key="2">
    <source>
        <dbReference type="ARBA" id="ARBA00019065"/>
    </source>
</evidence>
<dbReference type="PANTHER" id="PTHR36837:SF2">
    <property type="entry name" value="POLY(3-HYDROXYALKANOATE) POLYMERASE SUBUNIT PHAC"/>
    <property type="match status" value="1"/>
</dbReference>
<dbReference type="NCBIfam" id="TIGR01836">
    <property type="entry name" value="PHA_synth_III_C"/>
    <property type="match status" value="1"/>
</dbReference>
<comment type="pathway">
    <text evidence="1">Biopolymer metabolism; poly-(R)-3-hydroxybutanoate biosynthesis.</text>
</comment>
<dbReference type="Pfam" id="PF00561">
    <property type="entry name" value="Abhydrolase_1"/>
    <property type="match status" value="1"/>
</dbReference>
<protein>
    <recommendedName>
        <fullName evidence="2">Poly(3-hydroxyalkanoate) polymerase subunit PhaC</fullName>
    </recommendedName>
    <alternativeName>
        <fullName evidence="6">PHB synthase subunit PhaC</fullName>
    </alternativeName>
</protein>
<dbReference type="Gene3D" id="3.40.50.1820">
    <property type="entry name" value="alpha/beta hydrolase"/>
    <property type="match status" value="1"/>
</dbReference>
<proteinExistence type="predicted"/>
<dbReference type="SUPFAM" id="SSF53474">
    <property type="entry name" value="alpha/beta-Hydrolases"/>
    <property type="match status" value="1"/>
</dbReference>
<keyword evidence="3" id="KW-0808">Transferase</keyword>
<evidence type="ECO:0000313" key="8">
    <source>
        <dbReference type="EMBL" id="MEJ8825983.1"/>
    </source>
</evidence>
<evidence type="ECO:0000256" key="1">
    <source>
        <dbReference type="ARBA" id="ARBA00004683"/>
    </source>
</evidence>
<dbReference type="InterPro" id="IPR000073">
    <property type="entry name" value="AB_hydrolase_1"/>
</dbReference>
<evidence type="ECO:0000313" key="9">
    <source>
        <dbReference type="Proteomes" id="UP001363010"/>
    </source>
</evidence>
<evidence type="ECO:0000256" key="3">
    <source>
        <dbReference type="ARBA" id="ARBA00022679"/>
    </source>
</evidence>
<reference evidence="8 9" key="1">
    <citation type="submission" date="2024-03" db="EMBL/GenBank/DDBJ databases">
        <title>Novel species of the genus Variovorax.</title>
        <authorList>
            <person name="Liu Q."/>
            <person name="Xin Y.-H."/>
        </authorList>
    </citation>
    <scope>NUCLEOTIDE SEQUENCE [LARGE SCALE GENOMIC DNA]</scope>
    <source>
        <strain evidence="8 9">KACC 18501</strain>
    </source>
</reference>
<comment type="caution">
    <text evidence="8">The sequence shown here is derived from an EMBL/GenBank/DDBJ whole genome shotgun (WGS) entry which is preliminary data.</text>
</comment>
<name>A0ABU8W7M7_9BURK</name>
<evidence type="ECO:0000256" key="4">
    <source>
        <dbReference type="ARBA" id="ARBA00022752"/>
    </source>
</evidence>
<dbReference type="InterPro" id="IPR010125">
    <property type="entry name" value="PHA_synth_III_C"/>
</dbReference>
<organism evidence="8 9">
    <name type="scientific">Variovorax humicola</name>
    <dbReference type="NCBI Taxonomy" id="1769758"/>
    <lineage>
        <taxon>Bacteria</taxon>
        <taxon>Pseudomonadati</taxon>
        <taxon>Pseudomonadota</taxon>
        <taxon>Betaproteobacteria</taxon>
        <taxon>Burkholderiales</taxon>
        <taxon>Comamonadaceae</taxon>
        <taxon>Variovorax</taxon>
    </lineage>
</organism>
<keyword evidence="5" id="KW-0012">Acyltransferase</keyword>
<dbReference type="RefSeq" id="WP_340367020.1">
    <property type="nucleotide sequence ID" value="NZ_JBBKZV010000028.1"/>
</dbReference>
<dbReference type="PANTHER" id="PTHR36837">
    <property type="entry name" value="POLY(3-HYDROXYALKANOATE) POLYMERASE SUBUNIT PHAC"/>
    <property type="match status" value="1"/>
</dbReference>
<keyword evidence="4" id="KW-0583">PHB biosynthesis</keyword>
<gene>
    <name evidence="8" type="primary">phaC</name>
    <name evidence="8" type="ORF">WKW80_28820</name>
</gene>
<dbReference type="InterPro" id="IPR029058">
    <property type="entry name" value="AB_hydrolase_fold"/>
</dbReference>
<dbReference type="InterPro" id="IPR051321">
    <property type="entry name" value="PHA/PHB_synthase"/>
</dbReference>
<keyword evidence="9" id="KW-1185">Reference proteome</keyword>
<evidence type="ECO:0000256" key="5">
    <source>
        <dbReference type="ARBA" id="ARBA00023315"/>
    </source>
</evidence>
<sequence length="381" mass="42524">MTDSKAATLPIRITPDGVMRELQRVTENITRGSQRLASYTEEQLAIATTPKDEVWRQDTVRLYRYRPVVDKPMGVPILLAYALVGRYQMIDLEPDRSFVRKLLAEGLDVYVVDWGHPTRAQRWLTIDDYVSGYLDDCVDVIRERHGVDQINLLGVCQGGVFCTCYAALFPEKIKNLVITVTPLDFHGDKDLPPEPGSGYMNLWARALAPEDIDLMVETMGVAPGAAVGFSFLMMSPVLNVTKYTTELVDILDDDAKMLGFLHMERWIADRPGHPGEVLRQWFKDLYQENRLVKNELMLGGRRVDLNRIRMPVLNVYAQGDVVVPTCCSSGMGDKFGTDDYSELSVPGGHIGTFVGGKAQKVLAPSIAKWLKERNEGAGGNA</sequence>
<accession>A0ABU8W7M7</accession>
<evidence type="ECO:0000259" key="7">
    <source>
        <dbReference type="Pfam" id="PF00561"/>
    </source>
</evidence>
<evidence type="ECO:0000256" key="6">
    <source>
        <dbReference type="ARBA" id="ARBA00033356"/>
    </source>
</evidence>
<dbReference type="Proteomes" id="UP001363010">
    <property type="component" value="Unassembled WGS sequence"/>
</dbReference>
<feature type="domain" description="AB hydrolase-1" evidence="7">
    <location>
        <begin position="95"/>
        <end position="325"/>
    </location>
</feature>